<dbReference type="InterPro" id="IPR025452">
    <property type="entry name" value="DUF4218"/>
</dbReference>
<proteinExistence type="predicted"/>
<sequence length="389" mass="45270">MKQEYFILSLLIPDPKSLENDIDVFLQSLIEELIELWKVGVETYDASTKTTFQMHATIMWTINDFPAYGNLSGWCTYGRYACPPCNVDTHSRRLIHGKKFCYMSHRRFLDSTHKYRHDAKSFDGSKELGHKPLARSGSDLLDQLKEIRFGFGKMSKPADGVRKGTWGKRSIFFELPYWEHHLIKHNLDPMHIETNVCGNLVHALLNVDKKSKDNLGARCDLQEMKIRPELWAEKRGSKRTYLPPACFTMSPYEKNLFYEVLENVKFSEGYASNVSHCIHKNHKFFGLKSHDYHVLMQQLIPLAVRGTLPDKVSSVLIEFCSFFQGLYGKSLKVDELELFEEKIALILYEMEKKISPSFFTIMVHLVIYLASEAKIAGHVFYRWMYLIER</sequence>
<dbReference type="EMBL" id="CM017881">
    <property type="protein sequence ID" value="KAG1362425.1"/>
    <property type="molecule type" value="Genomic_DNA"/>
</dbReference>
<dbReference type="OrthoDB" id="671541at2759"/>
<name>A0A8K0N7U0_COCNU</name>
<dbReference type="InterPro" id="IPR004242">
    <property type="entry name" value="Transposase_21"/>
</dbReference>
<evidence type="ECO:0000313" key="3">
    <source>
        <dbReference type="Proteomes" id="UP000797356"/>
    </source>
</evidence>
<feature type="domain" description="DUF4218" evidence="1">
    <location>
        <begin position="326"/>
        <end position="389"/>
    </location>
</feature>
<dbReference type="AlphaFoldDB" id="A0A8K0N7U0"/>
<evidence type="ECO:0000313" key="2">
    <source>
        <dbReference type="EMBL" id="KAG1362425.1"/>
    </source>
</evidence>
<dbReference type="Proteomes" id="UP000797356">
    <property type="component" value="Chromosome 10"/>
</dbReference>
<reference evidence="2" key="2">
    <citation type="submission" date="2019-07" db="EMBL/GenBank/DDBJ databases">
        <authorList>
            <person name="Yang Y."/>
            <person name="Bocs S."/>
            <person name="Baudouin L."/>
        </authorList>
    </citation>
    <scope>NUCLEOTIDE SEQUENCE</scope>
    <source>
        <tissue evidence="2">Spear leaf of Hainan Tall coconut</tissue>
    </source>
</reference>
<protein>
    <recommendedName>
        <fullName evidence="1">DUF4218 domain-containing protein</fullName>
    </recommendedName>
</protein>
<accession>A0A8K0N7U0</accession>
<organism evidence="2 3">
    <name type="scientific">Cocos nucifera</name>
    <name type="common">Coconut palm</name>
    <dbReference type="NCBI Taxonomy" id="13894"/>
    <lineage>
        <taxon>Eukaryota</taxon>
        <taxon>Viridiplantae</taxon>
        <taxon>Streptophyta</taxon>
        <taxon>Embryophyta</taxon>
        <taxon>Tracheophyta</taxon>
        <taxon>Spermatophyta</taxon>
        <taxon>Magnoliopsida</taxon>
        <taxon>Liliopsida</taxon>
        <taxon>Arecaceae</taxon>
        <taxon>Arecoideae</taxon>
        <taxon>Cocoseae</taxon>
        <taxon>Attaleinae</taxon>
        <taxon>Cocos</taxon>
    </lineage>
</organism>
<keyword evidence="3" id="KW-1185">Reference proteome</keyword>
<dbReference type="PANTHER" id="PTHR10775:SF185">
    <property type="entry name" value="OS08G0208400 PROTEIN"/>
    <property type="match status" value="1"/>
</dbReference>
<comment type="caution">
    <text evidence="2">The sequence shown here is derived from an EMBL/GenBank/DDBJ whole genome shotgun (WGS) entry which is preliminary data.</text>
</comment>
<dbReference type="Pfam" id="PF02992">
    <property type="entry name" value="Transposase_21"/>
    <property type="match status" value="1"/>
</dbReference>
<dbReference type="Pfam" id="PF13960">
    <property type="entry name" value="DUF4218"/>
    <property type="match status" value="1"/>
</dbReference>
<evidence type="ECO:0000259" key="1">
    <source>
        <dbReference type="Pfam" id="PF13960"/>
    </source>
</evidence>
<gene>
    <name evidence="2" type="ORF">COCNU_10G006440</name>
</gene>
<dbReference type="PANTHER" id="PTHR10775">
    <property type="entry name" value="OS08G0208400 PROTEIN"/>
    <property type="match status" value="1"/>
</dbReference>
<reference evidence="2" key="1">
    <citation type="journal article" date="2017" name="Gigascience">
        <title>The genome draft of coconut (Cocos nucifera).</title>
        <authorList>
            <person name="Xiao Y."/>
            <person name="Xu P."/>
            <person name="Fan H."/>
            <person name="Baudouin L."/>
            <person name="Xia W."/>
            <person name="Bocs S."/>
            <person name="Xu J."/>
            <person name="Li Q."/>
            <person name="Guo A."/>
            <person name="Zhou L."/>
            <person name="Li J."/>
            <person name="Wu Y."/>
            <person name="Ma Z."/>
            <person name="Armero A."/>
            <person name="Issali A.E."/>
            <person name="Liu N."/>
            <person name="Peng M."/>
            <person name="Yang Y."/>
        </authorList>
    </citation>
    <scope>NUCLEOTIDE SEQUENCE</scope>
    <source>
        <tissue evidence="2">Spear leaf of Hainan Tall coconut</tissue>
    </source>
</reference>